<dbReference type="Gene3D" id="3.40.640.10">
    <property type="entry name" value="Type I PLP-dependent aspartate aminotransferase-like (Major domain)"/>
    <property type="match status" value="1"/>
</dbReference>
<proteinExistence type="inferred from homology"/>
<dbReference type="Gene3D" id="3.90.1150.10">
    <property type="entry name" value="Aspartate Aminotransferase, domain 1"/>
    <property type="match status" value="1"/>
</dbReference>
<dbReference type="CDD" id="cd00614">
    <property type="entry name" value="CGS_like"/>
    <property type="match status" value="1"/>
</dbReference>
<dbReference type="EC" id="4.4.1.1" evidence="4"/>
<dbReference type="InterPro" id="IPR000277">
    <property type="entry name" value="Cys/Met-Metab_PyrdxlP-dep_enz"/>
</dbReference>
<evidence type="ECO:0000256" key="2">
    <source>
        <dbReference type="ARBA" id="ARBA00005038"/>
    </source>
</evidence>
<dbReference type="EMBL" id="CALNXK010000209">
    <property type="protein sequence ID" value="CAH3176166.1"/>
    <property type="molecule type" value="Genomic_DNA"/>
</dbReference>
<gene>
    <name evidence="9" type="ORF">PLOB_00017526</name>
</gene>
<evidence type="ECO:0000256" key="4">
    <source>
        <dbReference type="ARBA" id="ARBA00012085"/>
    </source>
</evidence>
<dbReference type="PANTHER" id="PTHR11808">
    <property type="entry name" value="TRANS-SULFURATION ENZYME FAMILY MEMBER"/>
    <property type="match status" value="1"/>
</dbReference>
<comment type="cofactor">
    <cofactor evidence="1 8">
        <name>pyridoxal 5'-phosphate</name>
        <dbReference type="ChEBI" id="CHEBI:597326"/>
    </cofactor>
</comment>
<keyword evidence="6" id="KW-0198">Cysteine biosynthesis</keyword>
<protein>
    <recommendedName>
        <fullName evidence="4">cystathionine gamma-lyase</fullName>
        <ecNumber evidence="4">4.4.1.1</ecNumber>
    </recommendedName>
    <alternativeName>
        <fullName evidence="7">Gamma-cystathionase</fullName>
    </alternativeName>
</protein>
<evidence type="ECO:0000256" key="6">
    <source>
        <dbReference type="ARBA" id="ARBA00023192"/>
    </source>
</evidence>
<keyword evidence="6" id="KW-0028">Amino-acid biosynthesis</keyword>
<organism evidence="9 10">
    <name type="scientific">Porites lobata</name>
    <dbReference type="NCBI Taxonomy" id="104759"/>
    <lineage>
        <taxon>Eukaryota</taxon>
        <taxon>Metazoa</taxon>
        <taxon>Cnidaria</taxon>
        <taxon>Anthozoa</taxon>
        <taxon>Hexacorallia</taxon>
        <taxon>Scleractinia</taxon>
        <taxon>Fungiina</taxon>
        <taxon>Poritidae</taxon>
        <taxon>Porites</taxon>
    </lineage>
</organism>
<evidence type="ECO:0000256" key="7">
    <source>
        <dbReference type="ARBA" id="ARBA00029853"/>
    </source>
</evidence>
<name>A0ABN8RFF9_9CNID</name>
<comment type="pathway">
    <text evidence="2">Amino-acid biosynthesis; L-cysteine biosynthesis; L-cysteine from L-homocysteine and L-serine: step 2/2.</text>
</comment>
<keyword evidence="10" id="KW-1185">Reference proteome</keyword>
<dbReference type="InterPro" id="IPR015422">
    <property type="entry name" value="PyrdxlP-dep_Trfase_small"/>
</dbReference>
<accession>A0ABN8RFF9</accession>
<comment type="similarity">
    <text evidence="3 8">Belongs to the trans-sulfuration enzymes family.</text>
</comment>
<evidence type="ECO:0000256" key="3">
    <source>
        <dbReference type="ARBA" id="ARBA00009077"/>
    </source>
</evidence>
<dbReference type="Proteomes" id="UP001159405">
    <property type="component" value="Unassembled WGS sequence"/>
</dbReference>
<comment type="caution">
    <text evidence="9">The sequence shown here is derived from an EMBL/GenBank/DDBJ whole genome shotgun (WGS) entry which is preliminary data.</text>
</comment>
<dbReference type="InterPro" id="IPR015424">
    <property type="entry name" value="PyrdxlP-dep_Trfase"/>
</dbReference>
<dbReference type="InterPro" id="IPR015421">
    <property type="entry name" value="PyrdxlP-dep_Trfase_major"/>
</dbReference>
<dbReference type="SUPFAM" id="SSF53383">
    <property type="entry name" value="PLP-dependent transferases"/>
    <property type="match status" value="1"/>
</dbReference>
<sequence>MLCRCNKARVFLRHISARSLSLSCSKMANESTAQKMGDSFPHFGTLAIHAGQEPEQWNSRAVVPPISMASTFKQDAPGEHRGFEYSRSGNPTRNCFEACVAALEGAKHGLATASGLSATMLLTHLLKTGEHVLCVDDVYGGTNRYFSKVVATQMGIEITFVDASDLSKLKDGIKPNTKMVWIETPTNPLLKLVDIQGAAKIVHQHEGVFLVVDNTFMSSYFQRPLSLGADVVMHSVTKYMNGHSDTVMGVICTNNDDICNRLRFLQNAIGPVPSPFDCYLANRGLKTLHLRMRQHQVNATAVARFLEKNPRVERVIYPGLESYPQHELAKKQMTGFGGMVTFFIKGDLENAKQFFKSSKLFTLAESLGGFESLTELPAIMTHASVPKEQREVLGISDTLIRLSVGLEDTEDLIEDLDQALKNAV</sequence>
<evidence type="ECO:0000313" key="10">
    <source>
        <dbReference type="Proteomes" id="UP001159405"/>
    </source>
</evidence>
<reference evidence="9 10" key="1">
    <citation type="submission" date="2022-05" db="EMBL/GenBank/DDBJ databases">
        <authorList>
            <consortium name="Genoscope - CEA"/>
            <person name="William W."/>
        </authorList>
    </citation>
    <scope>NUCLEOTIDE SEQUENCE [LARGE SCALE GENOMIC DNA]</scope>
</reference>
<feature type="non-terminal residue" evidence="9">
    <location>
        <position position="424"/>
    </location>
</feature>
<keyword evidence="5 8" id="KW-0663">Pyridoxal phosphate</keyword>
<dbReference type="PANTHER" id="PTHR11808:SF15">
    <property type="entry name" value="CYSTATHIONINE GAMMA-LYASE"/>
    <property type="match status" value="1"/>
</dbReference>
<dbReference type="Pfam" id="PF01053">
    <property type="entry name" value="Cys_Met_Meta_PP"/>
    <property type="match status" value="1"/>
</dbReference>
<evidence type="ECO:0000256" key="1">
    <source>
        <dbReference type="ARBA" id="ARBA00001933"/>
    </source>
</evidence>
<evidence type="ECO:0000313" key="9">
    <source>
        <dbReference type="EMBL" id="CAH3176166.1"/>
    </source>
</evidence>
<evidence type="ECO:0000256" key="5">
    <source>
        <dbReference type="ARBA" id="ARBA00022898"/>
    </source>
</evidence>
<evidence type="ECO:0000256" key="8">
    <source>
        <dbReference type="RuleBase" id="RU362118"/>
    </source>
</evidence>
<dbReference type="PIRSF" id="PIRSF001434">
    <property type="entry name" value="CGS"/>
    <property type="match status" value="1"/>
</dbReference>